<feature type="compositionally biased region" description="Acidic residues" evidence="1">
    <location>
        <begin position="118"/>
        <end position="130"/>
    </location>
</feature>
<keyword evidence="3" id="KW-1185">Reference proteome</keyword>
<evidence type="ECO:0000313" key="2">
    <source>
        <dbReference type="EMBL" id="KAK3046426.1"/>
    </source>
</evidence>
<evidence type="ECO:0000313" key="3">
    <source>
        <dbReference type="Proteomes" id="UP001271007"/>
    </source>
</evidence>
<reference evidence="2" key="1">
    <citation type="submission" date="2023-04" db="EMBL/GenBank/DDBJ databases">
        <title>Black Yeasts Isolated from many extreme environments.</title>
        <authorList>
            <person name="Coleine C."/>
            <person name="Stajich J.E."/>
            <person name="Selbmann L."/>
        </authorList>
    </citation>
    <scope>NUCLEOTIDE SEQUENCE</scope>
    <source>
        <strain evidence="2">CCFEE 5312</strain>
    </source>
</reference>
<name>A0AAJ0D5P4_9PEZI</name>
<evidence type="ECO:0000256" key="1">
    <source>
        <dbReference type="SAM" id="MobiDB-lite"/>
    </source>
</evidence>
<comment type="caution">
    <text evidence="2">The sequence shown here is derived from an EMBL/GenBank/DDBJ whole genome shotgun (WGS) entry which is preliminary data.</text>
</comment>
<dbReference type="EMBL" id="JAWDJX010000093">
    <property type="protein sequence ID" value="KAK3046426.1"/>
    <property type="molecule type" value="Genomic_DNA"/>
</dbReference>
<accession>A0AAJ0D5P4</accession>
<feature type="compositionally biased region" description="Basic and acidic residues" evidence="1">
    <location>
        <begin position="138"/>
        <end position="151"/>
    </location>
</feature>
<dbReference type="Proteomes" id="UP001271007">
    <property type="component" value="Unassembled WGS sequence"/>
</dbReference>
<gene>
    <name evidence="2" type="ORF">LTR09_012093</name>
</gene>
<proteinExistence type="predicted"/>
<organism evidence="2 3">
    <name type="scientific">Extremus antarcticus</name>
    <dbReference type="NCBI Taxonomy" id="702011"/>
    <lineage>
        <taxon>Eukaryota</taxon>
        <taxon>Fungi</taxon>
        <taxon>Dikarya</taxon>
        <taxon>Ascomycota</taxon>
        <taxon>Pezizomycotina</taxon>
        <taxon>Dothideomycetes</taxon>
        <taxon>Dothideomycetidae</taxon>
        <taxon>Mycosphaerellales</taxon>
        <taxon>Extremaceae</taxon>
        <taxon>Extremus</taxon>
    </lineage>
</organism>
<protein>
    <submittedName>
        <fullName evidence="2">Uncharacterized protein</fullName>
    </submittedName>
</protein>
<feature type="region of interest" description="Disordered" evidence="1">
    <location>
        <begin position="67"/>
        <end position="173"/>
    </location>
</feature>
<sequence>MPSHLLSVTLPTFLPETRPCSKCGYYQSPAASPLHPTTPTPEHEVLVYLSPNSPGSFRVRSVQSVPTVSSSITTRLGKRRREEEAVQSARHVRGREEEAQVNESEGGKGGGEQNYPQDGEELVAGEDGEIDGNNGEMSGRDNHGDGMEARGHRYRKRPKLNTPSSSPSVEITRDRLPSSTLAANIAYTATTALFGLKGDPRLQGLNEQERNDLLEKVFAIGGVEAMRQIRRLVYQLRRGGLTSFLTLPSANDVESTKMILASRTSSELPSTPLASFYLAYLGVIRLKSKTMIDTVARRKALAELSSLYEQVKPALDSSARGYKQRVGQQKLRLFRTVYPAYSAVRRPADHPGPCRSDWYEFTGDLRHGSRWERIRNAFGGDGILALMPPSRHHLRDRRLVASTPRPAGRLPKGRHGGGI</sequence>
<dbReference type="AlphaFoldDB" id="A0AAJ0D5P4"/>